<feature type="transmembrane region" description="Helical" evidence="1">
    <location>
        <begin position="7"/>
        <end position="22"/>
    </location>
</feature>
<evidence type="ECO:0000259" key="2">
    <source>
        <dbReference type="Pfam" id="PF02517"/>
    </source>
</evidence>
<comment type="caution">
    <text evidence="3">The sequence shown here is derived from an EMBL/GenBank/DDBJ whole genome shotgun (WGS) entry which is preliminary data.</text>
</comment>
<dbReference type="OrthoDB" id="5322702at2"/>
<dbReference type="Proteomes" id="UP000253769">
    <property type="component" value="Unassembled WGS sequence"/>
</dbReference>
<keyword evidence="3" id="KW-0645">Protease</keyword>
<feature type="transmembrane region" description="Helical" evidence="1">
    <location>
        <begin position="205"/>
        <end position="223"/>
    </location>
</feature>
<keyword evidence="3" id="KW-0378">Hydrolase</keyword>
<evidence type="ECO:0000256" key="1">
    <source>
        <dbReference type="SAM" id="Phobius"/>
    </source>
</evidence>
<evidence type="ECO:0000313" key="4">
    <source>
        <dbReference type="Proteomes" id="UP000253769"/>
    </source>
</evidence>
<feature type="transmembrane region" description="Helical" evidence="1">
    <location>
        <begin position="119"/>
        <end position="136"/>
    </location>
</feature>
<keyword evidence="1" id="KW-1133">Transmembrane helix</keyword>
<feature type="transmembrane region" description="Helical" evidence="1">
    <location>
        <begin position="28"/>
        <end position="61"/>
    </location>
</feature>
<sequence>MQFFPEIIVWIFLFIAILTIAMERKVWLVFFFLSIASALLLEILEITGVMIVLAGISIAYYATKQVGWRLYLVHSLLIIWAILLATHQLPGFNNLNVIEQAVTGANSVPFSMSLNIDKPMLIFAFILLLPGMLVKPPSGNRNIYVVLSVVSLISLPLLGCLMGLIKPEISVPSWIILFGLNNLLITCVSEEVFFRGYLQTIFSRYGQAVALAGSSLLFGLAHFAGGIELIILATVAGACYGLIYLATGRLYMAVAAHFSFNLYHLIFYTFPFASST</sequence>
<protein>
    <submittedName>
        <fullName evidence="3">CPBP family intramembrane metalloprotease</fullName>
    </submittedName>
</protein>
<reference evidence="3 4" key="1">
    <citation type="submission" date="2018-07" db="EMBL/GenBank/DDBJ databases">
        <title>Motiliproteus coralliicola sp. nov., a bacterium isolated from Coral.</title>
        <authorList>
            <person name="Wang G."/>
        </authorList>
    </citation>
    <scope>NUCLEOTIDE SEQUENCE [LARGE SCALE GENOMIC DNA]</scope>
    <source>
        <strain evidence="3 4">C34</strain>
    </source>
</reference>
<proteinExistence type="predicted"/>
<dbReference type="GO" id="GO:0004175">
    <property type="term" value="F:endopeptidase activity"/>
    <property type="evidence" value="ECO:0007669"/>
    <property type="project" value="UniProtKB-ARBA"/>
</dbReference>
<dbReference type="RefSeq" id="WP_114693613.1">
    <property type="nucleotide sequence ID" value="NZ_QQOH01000001.1"/>
</dbReference>
<keyword evidence="3" id="KW-0482">Metalloprotease</keyword>
<dbReference type="InterPro" id="IPR003675">
    <property type="entry name" value="Rce1/LyrA-like_dom"/>
</dbReference>
<feature type="transmembrane region" description="Helical" evidence="1">
    <location>
        <begin position="171"/>
        <end position="193"/>
    </location>
</feature>
<feature type="transmembrane region" description="Helical" evidence="1">
    <location>
        <begin position="229"/>
        <end position="247"/>
    </location>
</feature>
<dbReference type="EMBL" id="QQOH01000001">
    <property type="protein sequence ID" value="RDE24034.1"/>
    <property type="molecule type" value="Genomic_DNA"/>
</dbReference>
<organism evidence="3 4">
    <name type="scientific">Motiliproteus coralliicola</name>
    <dbReference type="NCBI Taxonomy" id="2283196"/>
    <lineage>
        <taxon>Bacteria</taxon>
        <taxon>Pseudomonadati</taxon>
        <taxon>Pseudomonadota</taxon>
        <taxon>Gammaproteobacteria</taxon>
        <taxon>Oceanospirillales</taxon>
        <taxon>Oceanospirillaceae</taxon>
        <taxon>Motiliproteus</taxon>
    </lineage>
</organism>
<feature type="transmembrane region" description="Helical" evidence="1">
    <location>
        <begin position="143"/>
        <end position="165"/>
    </location>
</feature>
<dbReference type="GO" id="GO:0006508">
    <property type="term" value="P:proteolysis"/>
    <property type="evidence" value="ECO:0007669"/>
    <property type="project" value="UniProtKB-KW"/>
</dbReference>
<dbReference type="GO" id="GO:0008237">
    <property type="term" value="F:metallopeptidase activity"/>
    <property type="evidence" value="ECO:0007669"/>
    <property type="project" value="UniProtKB-KW"/>
</dbReference>
<name>A0A369WTZ3_9GAMM</name>
<feature type="domain" description="CAAX prenyl protease 2/Lysostaphin resistance protein A-like" evidence="2">
    <location>
        <begin position="173"/>
        <end position="262"/>
    </location>
</feature>
<keyword evidence="4" id="KW-1185">Reference proteome</keyword>
<keyword evidence="1" id="KW-0812">Transmembrane</keyword>
<gene>
    <name evidence="3" type="ORF">DV711_00025</name>
</gene>
<dbReference type="GO" id="GO:0080120">
    <property type="term" value="P:CAAX-box protein maturation"/>
    <property type="evidence" value="ECO:0007669"/>
    <property type="project" value="UniProtKB-ARBA"/>
</dbReference>
<keyword evidence="1" id="KW-0472">Membrane</keyword>
<evidence type="ECO:0000313" key="3">
    <source>
        <dbReference type="EMBL" id="RDE24034.1"/>
    </source>
</evidence>
<dbReference type="AlphaFoldDB" id="A0A369WTZ3"/>
<dbReference type="Pfam" id="PF02517">
    <property type="entry name" value="Rce1-like"/>
    <property type="match status" value="1"/>
</dbReference>
<accession>A0A369WTZ3</accession>
<feature type="transmembrane region" description="Helical" evidence="1">
    <location>
        <begin position="68"/>
        <end position="86"/>
    </location>
</feature>
<feature type="transmembrane region" description="Helical" evidence="1">
    <location>
        <begin position="254"/>
        <end position="273"/>
    </location>
</feature>